<feature type="transmembrane region" description="Helical" evidence="7">
    <location>
        <begin position="419"/>
        <end position="438"/>
    </location>
</feature>
<feature type="transmembrane region" description="Helical" evidence="7">
    <location>
        <begin position="653"/>
        <end position="675"/>
    </location>
</feature>
<dbReference type="InterPro" id="IPR013122">
    <property type="entry name" value="PKD1_2_channel"/>
</dbReference>
<feature type="compositionally biased region" description="Polar residues" evidence="6">
    <location>
        <begin position="870"/>
        <end position="902"/>
    </location>
</feature>
<feature type="compositionally biased region" description="Acidic residues" evidence="6">
    <location>
        <begin position="1"/>
        <end position="32"/>
    </location>
</feature>
<keyword evidence="3 7" id="KW-1133">Transmembrane helix</keyword>
<evidence type="ECO:0000256" key="6">
    <source>
        <dbReference type="SAM" id="MobiDB-lite"/>
    </source>
</evidence>
<evidence type="ECO:0000256" key="1">
    <source>
        <dbReference type="ARBA" id="ARBA00004141"/>
    </source>
</evidence>
<evidence type="ECO:0000313" key="9">
    <source>
        <dbReference type="EMBL" id="CAE0245698.1"/>
    </source>
</evidence>
<evidence type="ECO:0000256" key="3">
    <source>
        <dbReference type="ARBA" id="ARBA00022989"/>
    </source>
</evidence>
<accession>A0A7S3D4L6</accession>
<feature type="transmembrane region" description="Helical" evidence="7">
    <location>
        <begin position="466"/>
        <end position="489"/>
    </location>
</feature>
<dbReference type="AlphaFoldDB" id="A0A7S3D4L6"/>
<dbReference type="PANTHER" id="PTHR10877:SF183">
    <property type="entry name" value="AT14535P-RELATED"/>
    <property type="match status" value="1"/>
</dbReference>
<organism evidence="9">
    <name type="scientific">Palpitomonas bilix</name>
    <dbReference type="NCBI Taxonomy" id="652834"/>
    <lineage>
        <taxon>Eukaryota</taxon>
        <taxon>Eukaryota incertae sedis</taxon>
    </lineage>
</organism>
<feature type="transmembrane region" description="Helical" evidence="7">
    <location>
        <begin position="548"/>
        <end position="567"/>
    </location>
</feature>
<dbReference type="EMBL" id="HBIB01012095">
    <property type="protein sequence ID" value="CAE0245698.1"/>
    <property type="molecule type" value="Transcribed_RNA"/>
</dbReference>
<protein>
    <recommendedName>
        <fullName evidence="8">Polycystin cation channel PKD1/PKD2 domain-containing protein</fullName>
    </recommendedName>
</protein>
<keyword evidence="5" id="KW-0175">Coiled coil</keyword>
<evidence type="ECO:0000256" key="7">
    <source>
        <dbReference type="SAM" id="Phobius"/>
    </source>
</evidence>
<evidence type="ECO:0000259" key="8">
    <source>
        <dbReference type="Pfam" id="PF08016"/>
    </source>
</evidence>
<keyword evidence="2 7" id="KW-0812">Transmembrane</keyword>
<evidence type="ECO:0000256" key="5">
    <source>
        <dbReference type="SAM" id="Coils"/>
    </source>
</evidence>
<dbReference type="InterPro" id="IPR051223">
    <property type="entry name" value="Polycystin"/>
</dbReference>
<dbReference type="PANTHER" id="PTHR10877">
    <property type="entry name" value="POLYCYSTIN FAMILY MEMBER"/>
    <property type="match status" value="1"/>
</dbReference>
<proteinExistence type="predicted"/>
<feature type="compositionally biased region" description="Low complexity" evidence="6">
    <location>
        <begin position="289"/>
        <end position="320"/>
    </location>
</feature>
<gene>
    <name evidence="9" type="ORF">PBIL07802_LOCUS7880</name>
</gene>
<dbReference type="Gene3D" id="1.10.287.70">
    <property type="match status" value="1"/>
</dbReference>
<name>A0A7S3D4L6_9EUKA</name>
<feature type="transmembrane region" description="Helical" evidence="7">
    <location>
        <begin position="588"/>
        <end position="610"/>
    </location>
</feature>
<dbReference type="Pfam" id="PF08016">
    <property type="entry name" value="PKD_channel"/>
    <property type="match status" value="1"/>
</dbReference>
<feature type="coiled-coil region" evidence="5">
    <location>
        <begin position="730"/>
        <end position="757"/>
    </location>
</feature>
<feature type="region of interest" description="Disordered" evidence="6">
    <location>
        <begin position="860"/>
        <end position="922"/>
    </location>
</feature>
<reference evidence="9" key="1">
    <citation type="submission" date="2021-01" db="EMBL/GenBank/DDBJ databases">
        <authorList>
            <person name="Corre E."/>
            <person name="Pelletier E."/>
            <person name="Niang G."/>
            <person name="Scheremetjew M."/>
            <person name="Finn R."/>
            <person name="Kale V."/>
            <person name="Holt S."/>
            <person name="Cochrane G."/>
            <person name="Meng A."/>
            <person name="Brown T."/>
            <person name="Cohen L."/>
        </authorList>
    </citation>
    <scope>NUCLEOTIDE SEQUENCE</scope>
    <source>
        <strain evidence="9">NIES-2562</strain>
    </source>
</reference>
<dbReference type="GO" id="GO:0016020">
    <property type="term" value="C:membrane"/>
    <property type="evidence" value="ECO:0007669"/>
    <property type="project" value="UniProtKB-SubCell"/>
</dbReference>
<feature type="region of interest" description="Disordered" evidence="6">
    <location>
        <begin position="1"/>
        <end position="34"/>
    </location>
</feature>
<evidence type="ECO:0000256" key="2">
    <source>
        <dbReference type="ARBA" id="ARBA00022692"/>
    </source>
</evidence>
<feature type="domain" description="Polycystin cation channel PKD1/PKD2" evidence="8">
    <location>
        <begin position="545"/>
        <end position="681"/>
    </location>
</feature>
<evidence type="ECO:0000256" key="4">
    <source>
        <dbReference type="ARBA" id="ARBA00023136"/>
    </source>
</evidence>
<comment type="subcellular location">
    <subcellularLocation>
        <location evidence="1">Membrane</location>
        <topology evidence="1">Multi-pass membrane protein</topology>
    </subcellularLocation>
</comment>
<keyword evidence="4 7" id="KW-0472">Membrane</keyword>
<feature type="region of interest" description="Disordered" evidence="6">
    <location>
        <begin position="288"/>
        <end position="327"/>
    </location>
</feature>
<sequence length="974" mass="109037">MEGEGEGEGEEEEEEEEEEEQWMDDDEEEEQDSATLQRLDALSCDEDICTGWMQQARCSQECFTYSCAYGMGSCASAYREIMYDKVDELYTNVVDGANLSLADFISALDDAFEPSLTPINPCPANSIRGNDVWGEVIDETDDNPSRYVHQSFGDCNEYGARGEKAFEIWNYGAQGRALDIRDPDPPAKERYVGGSNRLIGGVLINQKRVEASTCDTRFTSLGSGCTTKAKSYQPYSVDPSFLTTSTLFNDLADIDDFYTVDERTVTGYPRAFFHTWVNNDGTVYTGIPSTTTTTTSSTNSSSSSGGNSTSTRTQTQNTTSAFGTSPSLNYDRTMSGYQAIFDTDLTESQASLYQQFLVDGFYIDSQTDEISVELVTFNPTNRFLTVFKALFVSESGGRYKFRFIIQSMSAEPYHTAADYIRLGLEGVFVFFLLINAVNELRDVINARKVHGRCSAYFEDVGNLFDLASYGMMIALVVMWVYFVLSVTALDIPERFQTYRYYGNHSRSATSRAKTSITPARFFEYDDNNHAAFLMFLSTSAHLGLVMEWYTIIAGVNVLLLVFRVFKLMHFQARMGLLTRTLSHAGTDLFHFIVLFMITFVGFSFMAYLLFGHQLREFMNLGESMITCFEMIVGNYEVGRQLDYVGSSPAAGMIFYWTYFFVVFLILVNILLAILVDSFAEVKNSAQSSATMLSEISELLRFRRRGGAMRYISDKKIASHLRERFDEIIDSNAYREALQMSEKNKNQVEQQEKDVKLNPRLLQTYLKLQGDASGQSEKGGLSGRSRLLQHRYLDDMVANIMARHNVEVEEDDKLSAQEALRLLEVEDLLGVGEEDEKRKEAVQGLTKAKPELKRGMTLSQIKGGGGLVQARTPSNVSRRSHSSAQLPPSASTPMQRLQERSASGQGGHLRQSRSGAGLPMEVLPEIQSPGRLDAIESKQREMAGQLVRIEGSLKEMAGLLRRFSGVTPVPGEVED</sequence>